<dbReference type="AlphaFoldDB" id="A0A364REF0"/>
<dbReference type="EMBL" id="QMDV01000002">
    <property type="protein sequence ID" value="RAU82691.1"/>
    <property type="molecule type" value="Genomic_DNA"/>
</dbReference>
<reference evidence="2 3" key="1">
    <citation type="submission" date="2018-06" db="EMBL/GenBank/DDBJ databases">
        <authorList>
            <person name="Liu Z.-W."/>
        </authorList>
    </citation>
    <scope>NUCLEOTIDE SEQUENCE [LARGE SCALE GENOMIC DNA]</scope>
    <source>
        <strain evidence="2 3">2b14</strain>
    </source>
</reference>
<evidence type="ECO:0000256" key="1">
    <source>
        <dbReference type="SAM" id="Phobius"/>
    </source>
</evidence>
<evidence type="ECO:0000313" key="3">
    <source>
        <dbReference type="Proteomes" id="UP000251692"/>
    </source>
</evidence>
<proteinExistence type="predicted"/>
<protein>
    <submittedName>
        <fullName evidence="2">Uncharacterized protein</fullName>
    </submittedName>
</protein>
<dbReference type="Proteomes" id="UP000251692">
    <property type="component" value="Unassembled WGS sequence"/>
</dbReference>
<organism evidence="2 3">
    <name type="scientific">Pontibacter arcticus</name>
    <dbReference type="NCBI Taxonomy" id="2080288"/>
    <lineage>
        <taxon>Bacteria</taxon>
        <taxon>Pseudomonadati</taxon>
        <taxon>Bacteroidota</taxon>
        <taxon>Cytophagia</taxon>
        <taxon>Cytophagales</taxon>
        <taxon>Hymenobacteraceae</taxon>
        <taxon>Pontibacter</taxon>
    </lineage>
</organism>
<accession>A0A364REF0</accession>
<keyword evidence="1" id="KW-0812">Transmembrane</keyword>
<comment type="caution">
    <text evidence="2">The sequence shown here is derived from an EMBL/GenBank/DDBJ whole genome shotgun (WGS) entry which is preliminary data.</text>
</comment>
<feature type="transmembrane region" description="Helical" evidence="1">
    <location>
        <begin position="24"/>
        <end position="41"/>
    </location>
</feature>
<name>A0A364REF0_9BACT</name>
<reference evidence="2 3" key="2">
    <citation type="submission" date="2018-07" db="EMBL/GenBank/DDBJ databases">
        <title>Pontibacter sp. 2b14 genomic sequence and assembly.</title>
        <authorList>
            <person name="Du Z.-J."/>
        </authorList>
    </citation>
    <scope>NUCLEOTIDE SEQUENCE [LARGE SCALE GENOMIC DNA]</scope>
    <source>
        <strain evidence="2 3">2b14</strain>
    </source>
</reference>
<gene>
    <name evidence="2" type="ORF">DP923_05375</name>
</gene>
<evidence type="ECO:0000313" key="2">
    <source>
        <dbReference type="EMBL" id="RAU82691.1"/>
    </source>
</evidence>
<keyword evidence="1" id="KW-0472">Membrane</keyword>
<keyword evidence="1" id="KW-1133">Transmembrane helix</keyword>
<sequence length="72" mass="8150">MEIENQTQQTQTTQTLITTYMKTLLPKIFLFVFAVVLFASCQQRALCPAYSSISTKATPKSEFVKEQISLGR</sequence>
<keyword evidence="3" id="KW-1185">Reference proteome</keyword>